<evidence type="ECO:0008006" key="4">
    <source>
        <dbReference type="Google" id="ProtNLM"/>
    </source>
</evidence>
<dbReference type="GeneID" id="39585687"/>
<feature type="region of interest" description="Disordered" evidence="1">
    <location>
        <begin position="214"/>
        <end position="261"/>
    </location>
</feature>
<dbReference type="EMBL" id="RSCE01000010">
    <property type="protein sequence ID" value="RSH79106.1"/>
    <property type="molecule type" value="Genomic_DNA"/>
</dbReference>
<proteinExistence type="predicted"/>
<comment type="caution">
    <text evidence="2">The sequence shown here is derived from an EMBL/GenBank/DDBJ whole genome shotgun (WGS) entry which is preliminary data.</text>
</comment>
<name>A0A427XJU4_9TREE</name>
<evidence type="ECO:0000313" key="3">
    <source>
        <dbReference type="Proteomes" id="UP000279236"/>
    </source>
</evidence>
<dbReference type="STRING" id="105984.A0A427XJU4"/>
<dbReference type="Proteomes" id="UP000279236">
    <property type="component" value="Unassembled WGS sequence"/>
</dbReference>
<protein>
    <recommendedName>
        <fullName evidence="4">BRCT domain-containing protein</fullName>
    </recommendedName>
</protein>
<organism evidence="2 3">
    <name type="scientific">Apiotrichum porosum</name>
    <dbReference type="NCBI Taxonomy" id="105984"/>
    <lineage>
        <taxon>Eukaryota</taxon>
        <taxon>Fungi</taxon>
        <taxon>Dikarya</taxon>
        <taxon>Basidiomycota</taxon>
        <taxon>Agaricomycotina</taxon>
        <taxon>Tremellomycetes</taxon>
        <taxon>Trichosporonales</taxon>
        <taxon>Trichosporonaceae</taxon>
        <taxon>Apiotrichum</taxon>
    </lineage>
</organism>
<dbReference type="AlphaFoldDB" id="A0A427XJU4"/>
<reference evidence="2 3" key="1">
    <citation type="submission" date="2018-11" db="EMBL/GenBank/DDBJ databases">
        <title>Genome sequence of Apiotrichum porosum DSM 27194.</title>
        <authorList>
            <person name="Aliyu H."/>
            <person name="Gorte O."/>
            <person name="Ochsenreither K."/>
        </authorList>
    </citation>
    <scope>NUCLEOTIDE SEQUENCE [LARGE SCALE GENOMIC DNA]</scope>
    <source>
        <strain evidence="2 3">DSM 27194</strain>
    </source>
</reference>
<keyword evidence="3" id="KW-1185">Reference proteome</keyword>
<evidence type="ECO:0000256" key="1">
    <source>
        <dbReference type="SAM" id="MobiDB-lite"/>
    </source>
</evidence>
<sequence length="314" mass="35614">MERRPQTLLLQPHEFYLDDLAAERLNKRLIPHHILADRFPVDRCSPCSFEMGNAFAGLVILVSPQEHDFDQLERKIEDHGGVRRSYFMIISSKRIPVLCEGMLFGFACGVPVLSKTYIDDHIADATTDWWRYLASTGYSTFLAQFGTQWWVDRNWGSPTWLPEKAIEESLPFADKKVLVITTTANKKESPYMKGTAPFYLAALGATVCTAPTLPTDDAHSPSLKATHAPKRKRHVLPEPETPPELQAKPLTKHRAQRETPPRFVRNQRNILAQPSVVQYVNPNKPIPVFARHHLLGEWVVGVITYRQGQGVDIT</sequence>
<accession>A0A427XJU4</accession>
<gene>
    <name evidence="2" type="ORF">EHS24_001144</name>
</gene>
<dbReference type="RefSeq" id="XP_028474253.1">
    <property type="nucleotide sequence ID" value="XM_028616946.1"/>
</dbReference>
<evidence type="ECO:0000313" key="2">
    <source>
        <dbReference type="EMBL" id="RSH79106.1"/>
    </source>
</evidence>